<dbReference type="OrthoDB" id="413885at2759"/>
<dbReference type="InterPro" id="IPR000172">
    <property type="entry name" value="GMC_OxRdtase_N"/>
</dbReference>
<feature type="domain" description="Glucose-methanol-choline oxidoreductase N-terminal" evidence="8">
    <location>
        <begin position="275"/>
        <end position="289"/>
    </location>
</feature>
<protein>
    <submittedName>
        <fullName evidence="9">Cellobiose dehydrogenase-like protein</fullName>
    </submittedName>
</protein>
<dbReference type="PANTHER" id="PTHR47190:SF1">
    <property type="entry name" value="GLUCOSE-METHANOL-CHOLINE OXIDOREDUCTASE N-TERMINAL DOMAIN-CONTAINING PROTEIN"/>
    <property type="match status" value="1"/>
</dbReference>
<dbReference type="InterPro" id="IPR036188">
    <property type="entry name" value="FAD/NAD-bd_sf"/>
</dbReference>
<gene>
    <name evidence="9" type="ORF">EJ06DRAFT_372607</name>
</gene>
<dbReference type="PROSITE" id="PS00624">
    <property type="entry name" value="GMC_OXRED_2"/>
    <property type="match status" value="1"/>
</dbReference>
<dbReference type="InterPro" id="IPR007867">
    <property type="entry name" value="GMC_OxRtase_C"/>
</dbReference>
<evidence type="ECO:0000313" key="9">
    <source>
        <dbReference type="EMBL" id="KAF2402046.1"/>
    </source>
</evidence>
<dbReference type="SUPFAM" id="SSF51905">
    <property type="entry name" value="FAD/NAD(P)-binding domain"/>
    <property type="match status" value="1"/>
</dbReference>
<dbReference type="PIRSF" id="PIRSF000137">
    <property type="entry name" value="Alcohol_oxidase"/>
    <property type="match status" value="1"/>
</dbReference>
<sequence>MRASLSLLYAAIASVVLAAPWDETWDVIVVGAGPAGLIISNRMSEAGKKTLLLEGGGPSYYSTGGRQRPKWLDGTDLSRVDVPGLYKSIFADQGNLTCTDSAAAFTGCTVGGSSAINAGLFFQPPASDFDNYFPDGWKAKDVKSAIDKCYEKLPSSEVYSQDGKFYLDSGYQAARKWLVDGVGYKEVQFNKQPDEKNGTFGRTVFDYIGGQRGGPTRVYLKEAENRTNFHLEMYTRVQRVERDGNTATGVLVKPVNGSVHTIKLNSGGRVILSGGALQSPQILMFSGIGDKAIQSNLSRAGVLDIKQAWIDNNAVGDGLFDNPNTFVELEGPTIESYVQNYSDPIKADADEYINHRSGPYSFASETSAFWDYVDRNDGTSAGCQGTIDSSGFGDYKSNQTITLNVYGTSGLKSRGKVILNDKLLPGPSPEVYYSDPQDAEDIATFIFRIFQGLDPTLLKPLNLPLNSSQQDIRKYITSETPYTRGEVNHFSSSCRIGSCVDTNTQVKGTTNIHVVDASIVEPLTVNPQFGTMIAAERAAELILKLK</sequence>
<name>A0A6G1I1Q0_9PEZI</name>
<dbReference type="SUPFAM" id="SSF54373">
    <property type="entry name" value="FAD-linked reductases, C-terminal domain"/>
    <property type="match status" value="1"/>
</dbReference>
<accession>A0A6G1I1Q0</accession>
<keyword evidence="10" id="KW-1185">Reference proteome</keyword>
<proteinExistence type="inferred from homology"/>
<dbReference type="EMBL" id="ML996692">
    <property type="protein sequence ID" value="KAF2402046.1"/>
    <property type="molecule type" value="Genomic_DNA"/>
</dbReference>
<comment type="cofactor">
    <cofactor evidence="4">
        <name>FAD</name>
        <dbReference type="ChEBI" id="CHEBI:57692"/>
    </cofactor>
</comment>
<dbReference type="InterPro" id="IPR012132">
    <property type="entry name" value="GMC_OxRdtase"/>
</dbReference>
<dbReference type="InterPro" id="IPR003953">
    <property type="entry name" value="FAD-dep_OxRdtase_2_FAD-bd"/>
</dbReference>
<evidence type="ECO:0000259" key="8">
    <source>
        <dbReference type="PROSITE" id="PS00624"/>
    </source>
</evidence>
<evidence type="ECO:0000256" key="4">
    <source>
        <dbReference type="PIRSR" id="PIRSR000137-2"/>
    </source>
</evidence>
<dbReference type="Proteomes" id="UP000799640">
    <property type="component" value="Unassembled WGS sequence"/>
</dbReference>
<dbReference type="InterPro" id="IPR053208">
    <property type="entry name" value="GMC_Oxidoreductase_CD"/>
</dbReference>
<dbReference type="GO" id="GO:0016614">
    <property type="term" value="F:oxidoreductase activity, acting on CH-OH group of donors"/>
    <property type="evidence" value="ECO:0007669"/>
    <property type="project" value="InterPro"/>
</dbReference>
<dbReference type="GO" id="GO:0050660">
    <property type="term" value="F:flavin adenine dinucleotide binding"/>
    <property type="evidence" value="ECO:0007669"/>
    <property type="project" value="InterPro"/>
</dbReference>
<dbReference type="PROSITE" id="PS00623">
    <property type="entry name" value="GMC_OXRED_1"/>
    <property type="match status" value="1"/>
</dbReference>
<dbReference type="Gene3D" id="3.30.410.10">
    <property type="entry name" value="Cholesterol Oxidase, domain 2"/>
    <property type="match status" value="1"/>
</dbReference>
<dbReference type="PANTHER" id="PTHR47190">
    <property type="entry name" value="DEHYDROGENASE, PUTATIVE-RELATED"/>
    <property type="match status" value="1"/>
</dbReference>
<keyword evidence="3" id="KW-0560">Oxidoreductase</keyword>
<evidence type="ECO:0000256" key="1">
    <source>
        <dbReference type="ARBA" id="ARBA00010790"/>
    </source>
</evidence>
<evidence type="ECO:0000259" key="7">
    <source>
        <dbReference type="PROSITE" id="PS00623"/>
    </source>
</evidence>
<organism evidence="9 10">
    <name type="scientific">Trichodelitschia bisporula</name>
    <dbReference type="NCBI Taxonomy" id="703511"/>
    <lineage>
        <taxon>Eukaryota</taxon>
        <taxon>Fungi</taxon>
        <taxon>Dikarya</taxon>
        <taxon>Ascomycota</taxon>
        <taxon>Pezizomycotina</taxon>
        <taxon>Dothideomycetes</taxon>
        <taxon>Dothideomycetes incertae sedis</taxon>
        <taxon>Phaeotrichales</taxon>
        <taxon>Phaeotrichaceae</taxon>
        <taxon>Trichodelitschia</taxon>
    </lineage>
</organism>
<feature type="binding site" evidence="4">
    <location>
        <begin position="527"/>
        <end position="528"/>
    </location>
    <ligand>
        <name>FAD</name>
        <dbReference type="ChEBI" id="CHEBI:57692"/>
    </ligand>
</feature>
<dbReference type="PRINTS" id="PR00420">
    <property type="entry name" value="RNGMNOXGNASE"/>
</dbReference>
<evidence type="ECO:0000313" key="10">
    <source>
        <dbReference type="Proteomes" id="UP000799640"/>
    </source>
</evidence>
<dbReference type="Pfam" id="PF05199">
    <property type="entry name" value="GMC_oxred_C"/>
    <property type="match status" value="1"/>
</dbReference>
<keyword evidence="2 5" id="KW-0285">Flavoprotein</keyword>
<reference evidence="9" key="1">
    <citation type="journal article" date="2020" name="Stud. Mycol.">
        <title>101 Dothideomycetes genomes: a test case for predicting lifestyles and emergence of pathogens.</title>
        <authorList>
            <person name="Haridas S."/>
            <person name="Albert R."/>
            <person name="Binder M."/>
            <person name="Bloem J."/>
            <person name="Labutti K."/>
            <person name="Salamov A."/>
            <person name="Andreopoulos B."/>
            <person name="Baker S."/>
            <person name="Barry K."/>
            <person name="Bills G."/>
            <person name="Bluhm B."/>
            <person name="Cannon C."/>
            <person name="Castanera R."/>
            <person name="Culley D."/>
            <person name="Daum C."/>
            <person name="Ezra D."/>
            <person name="Gonzalez J."/>
            <person name="Henrissat B."/>
            <person name="Kuo A."/>
            <person name="Liang C."/>
            <person name="Lipzen A."/>
            <person name="Lutzoni F."/>
            <person name="Magnuson J."/>
            <person name="Mondo S."/>
            <person name="Nolan M."/>
            <person name="Ohm R."/>
            <person name="Pangilinan J."/>
            <person name="Park H.-J."/>
            <person name="Ramirez L."/>
            <person name="Alfaro M."/>
            <person name="Sun H."/>
            <person name="Tritt A."/>
            <person name="Yoshinaga Y."/>
            <person name="Zwiers L.-H."/>
            <person name="Turgeon B."/>
            <person name="Goodwin S."/>
            <person name="Spatafora J."/>
            <person name="Crous P."/>
            <person name="Grigoriev I."/>
        </authorList>
    </citation>
    <scope>NUCLEOTIDE SEQUENCE</scope>
    <source>
        <strain evidence="9">CBS 262.69</strain>
    </source>
</reference>
<evidence type="ECO:0000256" key="5">
    <source>
        <dbReference type="RuleBase" id="RU003968"/>
    </source>
</evidence>
<dbReference type="Pfam" id="PF00732">
    <property type="entry name" value="GMC_oxred_N"/>
    <property type="match status" value="1"/>
</dbReference>
<dbReference type="Pfam" id="PF00890">
    <property type="entry name" value="FAD_binding_2"/>
    <property type="match status" value="1"/>
</dbReference>
<feature type="chain" id="PRO_5026353882" evidence="6">
    <location>
        <begin position="19"/>
        <end position="546"/>
    </location>
</feature>
<feature type="binding site" evidence="4">
    <location>
        <position position="237"/>
    </location>
    <ligand>
        <name>FAD</name>
        <dbReference type="ChEBI" id="CHEBI:57692"/>
    </ligand>
</feature>
<keyword evidence="6" id="KW-0732">Signal</keyword>
<dbReference type="AlphaFoldDB" id="A0A6G1I1Q0"/>
<evidence type="ECO:0000256" key="6">
    <source>
        <dbReference type="SAM" id="SignalP"/>
    </source>
</evidence>
<dbReference type="Gene3D" id="3.50.50.60">
    <property type="entry name" value="FAD/NAD(P)-binding domain"/>
    <property type="match status" value="1"/>
</dbReference>
<feature type="domain" description="Glucose-methanol-choline oxidoreductase N-terminal" evidence="7">
    <location>
        <begin position="107"/>
        <end position="130"/>
    </location>
</feature>
<evidence type="ECO:0000256" key="2">
    <source>
        <dbReference type="ARBA" id="ARBA00022630"/>
    </source>
</evidence>
<evidence type="ECO:0000256" key="3">
    <source>
        <dbReference type="ARBA" id="ARBA00023002"/>
    </source>
</evidence>
<keyword evidence="4 5" id="KW-0274">FAD</keyword>
<comment type="similarity">
    <text evidence="1 5">Belongs to the GMC oxidoreductase family.</text>
</comment>
<feature type="signal peptide" evidence="6">
    <location>
        <begin position="1"/>
        <end position="18"/>
    </location>
</feature>